<dbReference type="InterPro" id="IPR036396">
    <property type="entry name" value="Cyt_P450_sf"/>
</dbReference>
<dbReference type="PRINTS" id="PR00359">
    <property type="entry name" value="BP450"/>
</dbReference>
<dbReference type="PANTHER" id="PTHR46696:SF1">
    <property type="entry name" value="CYTOCHROME P450 YJIB-RELATED"/>
    <property type="match status" value="1"/>
</dbReference>
<keyword evidence="4 7" id="KW-0560">Oxidoreductase</keyword>
<dbReference type="PANTHER" id="PTHR46696">
    <property type="entry name" value="P450, PUTATIVE (EUROFUNG)-RELATED"/>
    <property type="match status" value="1"/>
</dbReference>
<comment type="caution">
    <text evidence="8">The sequence shown here is derived from an EMBL/GenBank/DDBJ whole genome shotgun (WGS) entry which is preliminary data.</text>
</comment>
<evidence type="ECO:0000256" key="3">
    <source>
        <dbReference type="ARBA" id="ARBA00022723"/>
    </source>
</evidence>
<keyword evidence="6 7" id="KW-0503">Monooxygenase</keyword>
<accession>A0A4R6JKX8</accession>
<sequence length="384" mass="41633">MPDNGLGPLPAFLTTAGAGVLPIVTPMGDKMWLVRDYALGRLVLTDKRFSRAEATRPRAPRFNDAQPAADAMMSMDGAEHARLRRVVSGAFSTHRVAAMAPHVERLTDEHLDALAAAGPGADLIASLATPLPLAVLCSVVGIPPEDGDVFRDRVEVLFDISASTPQEKSRRRLELVDYMGDLIEQKRRRTDDDLLTALIAAHDRGRLSMGELLTLGLTLLMAGYETTVGQIGLSVLALLSDPAALAELRADPALVEPAAEELLRLTPATPLSFPRVAVAPVRLGTVTVEAGEAVVVSLMHGNRDDEIWARPEHLNPHGRDAVHLTFGHGVHRCLGAPLARLQLRIVLDHLLRRFPRLRLATAPDAVVWKSGLSIRGLVRLRVDW</sequence>
<dbReference type="EMBL" id="SNWR01000001">
    <property type="protein sequence ID" value="TDO36759.1"/>
    <property type="molecule type" value="Genomic_DNA"/>
</dbReference>
<keyword evidence="9" id="KW-1185">Reference proteome</keyword>
<dbReference type="SUPFAM" id="SSF48264">
    <property type="entry name" value="Cytochrome P450"/>
    <property type="match status" value="1"/>
</dbReference>
<dbReference type="GO" id="GO:0004497">
    <property type="term" value="F:monooxygenase activity"/>
    <property type="evidence" value="ECO:0007669"/>
    <property type="project" value="UniProtKB-KW"/>
</dbReference>
<reference evidence="8 9" key="1">
    <citation type="submission" date="2019-03" db="EMBL/GenBank/DDBJ databases">
        <title>Sequencing the genomes of 1000 actinobacteria strains.</title>
        <authorList>
            <person name="Klenk H.-P."/>
        </authorList>
    </citation>
    <scope>NUCLEOTIDE SEQUENCE [LARGE SCALE GENOMIC DNA]</scope>
    <source>
        <strain evidence="8 9">DSM 43805</strain>
    </source>
</reference>
<organism evidence="8 9">
    <name type="scientific">Paractinoplanes brasiliensis</name>
    <dbReference type="NCBI Taxonomy" id="52695"/>
    <lineage>
        <taxon>Bacteria</taxon>
        <taxon>Bacillati</taxon>
        <taxon>Actinomycetota</taxon>
        <taxon>Actinomycetes</taxon>
        <taxon>Micromonosporales</taxon>
        <taxon>Micromonosporaceae</taxon>
        <taxon>Paractinoplanes</taxon>
    </lineage>
</organism>
<evidence type="ECO:0000313" key="9">
    <source>
        <dbReference type="Proteomes" id="UP000294901"/>
    </source>
</evidence>
<evidence type="ECO:0000313" key="8">
    <source>
        <dbReference type="EMBL" id="TDO36759.1"/>
    </source>
</evidence>
<dbReference type="RefSeq" id="WP_133871469.1">
    <property type="nucleotide sequence ID" value="NZ_BOMD01000131.1"/>
</dbReference>
<dbReference type="Gene3D" id="1.10.630.10">
    <property type="entry name" value="Cytochrome P450"/>
    <property type="match status" value="1"/>
</dbReference>
<evidence type="ECO:0000256" key="2">
    <source>
        <dbReference type="ARBA" id="ARBA00022617"/>
    </source>
</evidence>
<comment type="similarity">
    <text evidence="1 7">Belongs to the cytochrome P450 family.</text>
</comment>
<proteinExistence type="inferred from homology"/>
<gene>
    <name evidence="8" type="ORF">C8E87_0341</name>
</gene>
<dbReference type="GO" id="GO:0005506">
    <property type="term" value="F:iron ion binding"/>
    <property type="evidence" value="ECO:0007669"/>
    <property type="project" value="InterPro"/>
</dbReference>
<dbReference type="PROSITE" id="PS00086">
    <property type="entry name" value="CYTOCHROME_P450"/>
    <property type="match status" value="1"/>
</dbReference>
<dbReference type="OrthoDB" id="4156795at2"/>
<keyword evidence="3 7" id="KW-0479">Metal-binding</keyword>
<dbReference type="GO" id="GO:0017000">
    <property type="term" value="P:antibiotic biosynthetic process"/>
    <property type="evidence" value="ECO:0007669"/>
    <property type="project" value="UniProtKB-ARBA"/>
</dbReference>
<evidence type="ECO:0000256" key="4">
    <source>
        <dbReference type="ARBA" id="ARBA00023002"/>
    </source>
</evidence>
<name>A0A4R6JKX8_9ACTN</name>
<keyword evidence="2 7" id="KW-0349">Heme</keyword>
<dbReference type="FunFam" id="1.10.630.10:FF:000018">
    <property type="entry name" value="Cytochrome P450 monooxygenase"/>
    <property type="match status" value="1"/>
</dbReference>
<dbReference type="InterPro" id="IPR017972">
    <property type="entry name" value="Cyt_P450_CS"/>
</dbReference>
<dbReference type="Pfam" id="PF00067">
    <property type="entry name" value="p450"/>
    <property type="match status" value="1"/>
</dbReference>
<protein>
    <submittedName>
        <fullName evidence="8">Cytochrome P450 monooxygenase OleP/nocardicin N-oxygenase</fullName>
    </submittedName>
</protein>
<evidence type="ECO:0000256" key="5">
    <source>
        <dbReference type="ARBA" id="ARBA00023004"/>
    </source>
</evidence>
<dbReference type="GO" id="GO:0020037">
    <property type="term" value="F:heme binding"/>
    <property type="evidence" value="ECO:0007669"/>
    <property type="project" value="InterPro"/>
</dbReference>
<dbReference type="InterPro" id="IPR002397">
    <property type="entry name" value="Cyt_P450_B"/>
</dbReference>
<dbReference type="Proteomes" id="UP000294901">
    <property type="component" value="Unassembled WGS sequence"/>
</dbReference>
<evidence type="ECO:0000256" key="1">
    <source>
        <dbReference type="ARBA" id="ARBA00010617"/>
    </source>
</evidence>
<keyword evidence="5 7" id="KW-0408">Iron</keyword>
<dbReference type="InterPro" id="IPR001128">
    <property type="entry name" value="Cyt_P450"/>
</dbReference>
<evidence type="ECO:0000256" key="7">
    <source>
        <dbReference type="RuleBase" id="RU000461"/>
    </source>
</evidence>
<evidence type="ECO:0000256" key="6">
    <source>
        <dbReference type="ARBA" id="ARBA00023033"/>
    </source>
</evidence>
<dbReference type="PRINTS" id="PR00385">
    <property type="entry name" value="P450"/>
</dbReference>
<dbReference type="AlphaFoldDB" id="A0A4R6JKX8"/>
<dbReference type="GO" id="GO:0016705">
    <property type="term" value="F:oxidoreductase activity, acting on paired donors, with incorporation or reduction of molecular oxygen"/>
    <property type="evidence" value="ECO:0007669"/>
    <property type="project" value="InterPro"/>
</dbReference>